<reference evidence="1 2" key="1">
    <citation type="submission" date="2023-01" db="EMBL/GenBank/DDBJ databases">
        <title>Psychrosphaera sp. nov., isolated from marine algae.</title>
        <authorList>
            <person name="Bayburt H."/>
            <person name="Choi B.J."/>
            <person name="Kim J.M."/>
            <person name="Choi D.G."/>
            <person name="Jeon C.O."/>
        </authorList>
    </citation>
    <scope>NUCLEOTIDE SEQUENCE [LARGE SCALE GENOMIC DNA]</scope>
    <source>
        <strain evidence="1 2">G1-22</strain>
    </source>
</reference>
<name>A0ABT5FDS2_9GAMM</name>
<sequence length="80" mass="8790">MANRSIKFKVLTIALFPLALTALAITLLATSQSEQISLQSQDQLRTSLTAEKKSNSTHLSNLLSPQLLPLKLTTRKNNLT</sequence>
<evidence type="ECO:0000313" key="2">
    <source>
        <dbReference type="Proteomes" id="UP001528411"/>
    </source>
</evidence>
<protein>
    <recommendedName>
        <fullName evidence="3">Methyl-accepting chemotaxis protein</fullName>
    </recommendedName>
</protein>
<dbReference type="Proteomes" id="UP001528411">
    <property type="component" value="Unassembled WGS sequence"/>
</dbReference>
<evidence type="ECO:0000313" key="1">
    <source>
        <dbReference type="EMBL" id="MDC2888726.1"/>
    </source>
</evidence>
<dbReference type="RefSeq" id="WP_272180307.1">
    <property type="nucleotide sequence ID" value="NZ_JAQOMS010000002.1"/>
</dbReference>
<proteinExistence type="predicted"/>
<keyword evidence="2" id="KW-1185">Reference proteome</keyword>
<dbReference type="EMBL" id="JAQOMS010000002">
    <property type="protein sequence ID" value="MDC2888726.1"/>
    <property type="molecule type" value="Genomic_DNA"/>
</dbReference>
<comment type="caution">
    <text evidence="1">The sequence shown here is derived from an EMBL/GenBank/DDBJ whole genome shotgun (WGS) entry which is preliminary data.</text>
</comment>
<evidence type="ECO:0008006" key="3">
    <source>
        <dbReference type="Google" id="ProtNLM"/>
    </source>
</evidence>
<organism evidence="1 2">
    <name type="scientific">Psychrosphaera algicola</name>
    <dbReference type="NCBI Taxonomy" id="3023714"/>
    <lineage>
        <taxon>Bacteria</taxon>
        <taxon>Pseudomonadati</taxon>
        <taxon>Pseudomonadota</taxon>
        <taxon>Gammaproteobacteria</taxon>
        <taxon>Alteromonadales</taxon>
        <taxon>Pseudoalteromonadaceae</taxon>
        <taxon>Psychrosphaera</taxon>
    </lineage>
</organism>
<accession>A0ABT5FDS2</accession>
<gene>
    <name evidence="1" type="ORF">PN838_08030</name>
</gene>